<sequence length="347" mass="37752">MHVGIIASLLVACVVHQVTSQVEPIAKNMAPHDVHVVFEDQACMHELSQDAFTANVSWQSPQISHPIRKYVIHVSTPGAYDTKTRVDGSVTRQELHLECNSAYVLRVEALYESGESAFSDSLFFVTEDPNSKVLPQTLSAVDVGKKCKSDSKDYDTTSIRLSWKPAQTGPFNLTGYTVTVTHEKRFRRVFHLSKYDNSFVYDAASCEGPTFFTVNARALASFPLLDETVAEISLPAAFAVFSDKNKAYIVPAPQTTTRATTVTEGYTTASQSVSSSTTKQGSTTLLPHESTTHFHDVEPAASGLSTSSILCIVLIPLAVILLAVLLFFGYKKYKQGGEGLLSTSGSP</sequence>
<reference evidence="4" key="1">
    <citation type="submission" date="2014-03" db="EMBL/GenBank/DDBJ databases">
        <title>The sialotranscriptome of Amblyomma triste, Amblyomma parvum and Amblyomma cajennense ticks, uncovered by 454-based RNA-seq.</title>
        <authorList>
            <person name="Garcia G.R."/>
            <person name="Gardinassi L.G."/>
            <person name="Ribeiro J.M."/>
            <person name="Anatriello E."/>
            <person name="Ferreira B.R."/>
            <person name="Moreira H.N."/>
            <person name="Mafra C."/>
            <person name="Olegario M.M."/>
            <person name="Szabo P.J."/>
            <person name="Miranda-Santos I.K."/>
            <person name="Maruyama S.R."/>
        </authorList>
    </citation>
    <scope>NUCLEOTIDE SEQUENCE</scope>
    <source>
        <strain evidence="4">Mato Grasso do Sul</strain>
        <tissue evidence="4">Salivary glands</tissue>
    </source>
</reference>
<proteinExistence type="evidence at transcript level"/>
<feature type="signal peptide" evidence="2">
    <location>
        <begin position="1"/>
        <end position="20"/>
    </location>
</feature>
<evidence type="ECO:0000313" key="4">
    <source>
        <dbReference type="EMBL" id="JAC28613.1"/>
    </source>
</evidence>
<dbReference type="Gene3D" id="2.60.40.10">
    <property type="entry name" value="Immunoglobulins"/>
    <property type="match status" value="1"/>
</dbReference>
<organism evidence="4">
    <name type="scientific">Amblyomma triste</name>
    <name type="common">Neotropical tick</name>
    <dbReference type="NCBI Taxonomy" id="251400"/>
    <lineage>
        <taxon>Eukaryota</taxon>
        <taxon>Metazoa</taxon>
        <taxon>Ecdysozoa</taxon>
        <taxon>Arthropoda</taxon>
        <taxon>Chelicerata</taxon>
        <taxon>Arachnida</taxon>
        <taxon>Acari</taxon>
        <taxon>Parasitiformes</taxon>
        <taxon>Ixodida</taxon>
        <taxon>Ixodoidea</taxon>
        <taxon>Ixodidae</taxon>
        <taxon>Amblyomminae</taxon>
        <taxon>Amblyomma</taxon>
    </lineage>
</organism>
<feature type="transmembrane region" description="Helical" evidence="1">
    <location>
        <begin position="307"/>
        <end position="328"/>
    </location>
</feature>
<dbReference type="InterPro" id="IPR013783">
    <property type="entry name" value="Ig-like_fold"/>
</dbReference>
<evidence type="ECO:0000259" key="3">
    <source>
        <dbReference type="PROSITE" id="PS50853"/>
    </source>
</evidence>
<feature type="chain" id="PRO_5001518326" evidence="2">
    <location>
        <begin position="21"/>
        <end position="347"/>
    </location>
</feature>
<dbReference type="EMBL" id="GBBM01006805">
    <property type="protein sequence ID" value="JAC28613.1"/>
    <property type="molecule type" value="mRNA"/>
</dbReference>
<accession>A0A023G6Y2</accession>
<dbReference type="InterPro" id="IPR003961">
    <property type="entry name" value="FN3_dom"/>
</dbReference>
<keyword evidence="1" id="KW-0472">Membrane</keyword>
<name>A0A023G6Y2_AMBTT</name>
<keyword evidence="1" id="KW-0812">Transmembrane</keyword>
<dbReference type="CDD" id="cd00063">
    <property type="entry name" value="FN3"/>
    <property type="match status" value="1"/>
</dbReference>
<protein>
    <submittedName>
        <fullName evidence="4">Putative secreted mucin</fullName>
    </submittedName>
</protein>
<dbReference type="AlphaFoldDB" id="A0A023G6Y2"/>
<keyword evidence="1" id="KW-1133">Transmembrane helix</keyword>
<evidence type="ECO:0000256" key="2">
    <source>
        <dbReference type="SAM" id="SignalP"/>
    </source>
</evidence>
<dbReference type="SUPFAM" id="SSF49265">
    <property type="entry name" value="Fibronectin type III"/>
    <property type="match status" value="1"/>
</dbReference>
<keyword evidence="2" id="KW-0732">Signal</keyword>
<feature type="domain" description="Fibronectin type-III" evidence="3">
    <location>
        <begin position="30"/>
        <end position="129"/>
    </location>
</feature>
<evidence type="ECO:0000256" key="1">
    <source>
        <dbReference type="SAM" id="Phobius"/>
    </source>
</evidence>
<dbReference type="PROSITE" id="PS50853">
    <property type="entry name" value="FN3"/>
    <property type="match status" value="1"/>
</dbReference>
<dbReference type="InterPro" id="IPR036116">
    <property type="entry name" value="FN3_sf"/>
</dbReference>